<dbReference type="InterPro" id="IPR025332">
    <property type="entry name" value="DUF4238"/>
</dbReference>
<comment type="caution">
    <text evidence="1">The sequence shown here is derived from an EMBL/GenBank/DDBJ whole genome shotgun (WGS) entry which is preliminary data.</text>
</comment>
<organism evidence="1 2">
    <name type="scientific">Natronomonas aquatica</name>
    <dbReference type="NCBI Taxonomy" id="2841590"/>
    <lineage>
        <taxon>Archaea</taxon>
        <taxon>Methanobacteriati</taxon>
        <taxon>Methanobacteriota</taxon>
        <taxon>Stenosarchaea group</taxon>
        <taxon>Halobacteria</taxon>
        <taxon>Halobacteriales</taxon>
        <taxon>Natronomonadaceae</taxon>
        <taxon>Natronomonas</taxon>
    </lineage>
</organism>
<evidence type="ECO:0000313" key="1">
    <source>
        <dbReference type="EMBL" id="MCQ4334882.1"/>
    </source>
</evidence>
<dbReference type="AlphaFoldDB" id="A0A9R1D7I2"/>
<proteinExistence type="predicted"/>
<sequence>MPPRKRQHYIPQLYMRGFTDTERLPSYQLDRREEFPPTPIRNLCYENYFYDEDGEIEETMGELEGEFARVLREVKEAESVSVLPEGSELNLFLAFITYTHARTKAAKEETNEFATEFTKLLLDVGVIGEDNDEMRESVLESLQNREMRIEATSAFTRYEIEALLGHILIADLEPVVLKDMTGRGFAFSDHPAVLDNPAFKHELDIGTLGWKTRGLQVSLPLSTNLCLLLYDPVAYTRPADPSEVLPVGSDVVEELNKLQLVHALDAVFYREHGREAEMQILHDEIEQHRRDVRPTIERVPGEDDRFNTNNDVMQFTRPTPAFSPDLPFIEERDCEFTPVRSPQLEALHETVVEEAVATGQPRHGTETSSH</sequence>
<dbReference type="Proteomes" id="UP001139494">
    <property type="component" value="Unassembled WGS sequence"/>
</dbReference>
<reference evidence="1" key="1">
    <citation type="journal article" date="2023" name="Front. Microbiol.">
        <title>Genomic-based phylogenetic and metabolic analyses of the genus Natronomonas, and description of Natronomonas aquatica sp. nov.</title>
        <authorList>
            <person name="Garcia-Roldan A."/>
            <person name="Duran-Viseras A."/>
            <person name="de la Haba R.R."/>
            <person name="Corral P."/>
            <person name="Sanchez-Porro C."/>
            <person name="Ventosa A."/>
        </authorList>
    </citation>
    <scope>NUCLEOTIDE SEQUENCE</scope>
    <source>
        <strain evidence="1">F2-12</strain>
    </source>
</reference>
<dbReference type="Pfam" id="PF14022">
    <property type="entry name" value="DUF4238"/>
    <property type="match status" value="1"/>
</dbReference>
<evidence type="ECO:0000313" key="2">
    <source>
        <dbReference type="Proteomes" id="UP001139494"/>
    </source>
</evidence>
<name>A0A9R1D7I2_9EURY</name>
<protein>
    <submittedName>
        <fullName evidence="1">DUF4238 domain-containing protein</fullName>
    </submittedName>
</protein>
<gene>
    <name evidence="1" type="ORF">KM295_15610</name>
</gene>
<accession>A0A9R1D7I2</accession>
<dbReference type="EMBL" id="JAHLKM010000043">
    <property type="protein sequence ID" value="MCQ4334882.1"/>
    <property type="molecule type" value="Genomic_DNA"/>
</dbReference>
<keyword evidence="2" id="KW-1185">Reference proteome</keyword>
<dbReference type="RefSeq" id="WP_256031123.1">
    <property type="nucleotide sequence ID" value="NZ_JAHLKM010000043.1"/>
</dbReference>